<dbReference type="Pfam" id="PF00593">
    <property type="entry name" value="TonB_dep_Rec_b-barrel"/>
    <property type="match status" value="1"/>
</dbReference>
<dbReference type="Proteomes" id="UP000005555">
    <property type="component" value="Unassembled WGS sequence"/>
</dbReference>
<proteinExistence type="inferred from homology"/>
<evidence type="ECO:0000256" key="2">
    <source>
        <dbReference type="ARBA" id="ARBA00022448"/>
    </source>
</evidence>
<evidence type="ECO:0000259" key="13">
    <source>
        <dbReference type="Pfam" id="PF00593"/>
    </source>
</evidence>
<evidence type="ECO:0000256" key="6">
    <source>
        <dbReference type="ARBA" id="ARBA00023004"/>
    </source>
</evidence>
<keyword evidence="9 11" id="KW-0472">Membrane</keyword>
<reference evidence="15 16" key="1">
    <citation type="submission" date="2006-03" db="EMBL/GenBank/DDBJ databases">
        <authorList>
            <person name="Giovannoni S.J."/>
            <person name="Cho J.-C."/>
            <person name="Ferriera S."/>
            <person name="Johnson J."/>
            <person name="Kravitz S."/>
            <person name="Halpern A."/>
            <person name="Remington K."/>
            <person name="Beeson K."/>
            <person name="Tran B."/>
            <person name="Rogers Y.-H."/>
            <person name="Friedman R."/>
            <person name="Venter J.C."/>
        </authorList>
    </citation>
    <scope>NUCLEOTIDE SEQUENCE [LARGE SCALE GENOMIC DNA]</scope>
    <source>
        <strain evidence="15 16">HTCC2207</strain>
    </source>
</reference>
<dbReference type="Pfam" id="PF07715">
    <property type="entry name" value="Plug"/>
    <property type="match status" value="1"/>
</dbReference>
<comment type="similarity">
    <text evidence="11 12">Belongs to the TonB-dependent receptor family.</text>
</comment>
<keyword evidence="6" id="KW-0408">Iron</keyword>
<dbReference type="PROSITE" id="PS52016">
    <property type="entry name" value="TONB_DEPENDENT_REC_3"/>
    <property type="match status" value="1"/>
</dbReference>
<evidence type="ECO:0000256" key="4">
    <source>
        <dbReference type="ARBA" id="ARBA00022496"/>
    </source>
</evidence>
<evidence type="ECO:0000256" key="5">
    <source>
        <dbReference type="ARBA" id="ARBA00022692"/>
    </source>
</evidence>
<dbReference type="GO" id="GO:0009279">
    <property type="term" value="C:cell outer membrane"/>
    <property type="evidence" value="ECO:0007669"/>
    <property type="project" value="UniProtKB-SubCell"/>
</dbReference>
<keyword evidence="7" id="KW-0406">Ion transport</keyword>
<evidence type="ECO:0000256" key="1">
    <source>
        <dbReference type="ARBA" id="ARBA00004571"/>
    </source>
</evidence>
<dbReference type="AlphaFoldDB" id="Q1YQC2"/>
<dbReference type="InterPro" id="IPR036942">
    <property type="entry name" value="Beta-barrel_TonB_sf"/>
</dbReference>
<dbReference type="Gene3D" id="2.40.170.20">
    <property type="entry name" value="TonB-dependent receptor, beta-barrel domain"/>
    <property type="match status" value="2"/>
</dbReference>
<dbReference type="PANTHER" id="PTHR32552:SF81">
    <property type="entry name" value="TONB-DEPENDENT OUTER MEMBRANE RECEPTOR"/>
    <property type="match status" value="1"/>
</dbReference>
<dbReference type="InterPro" id="IPR039426">
    <property type="entry name" value="TonB-dep_rcpt-like"/>
</dbReference>
<feature type="domain" description="TonB-dependent receptor-like beta-barrel" evidence="13">
    <location>
        <begin position="443"/>
        <end position="867"/>
    </location>
</feature>
<evidence type="ECO:0000256" key="7">
    <source>
        <dbReference type="ARBA" id="ARBA00023065"/>
    </source>
</evidence>
<evidence type="ECO:0000256" key="8">
    <source>
        <dbReference type="ARBA" id="ARBA00023077"/>
    </source>
</evidence>
<name>Q1YQC2_9GAMM</name>
<evidence type="ECO:0000313" key="16">
    <source>
        <dbReference type="Proteomes" id="UP000005555"/>
    </source>
</evidence>
<keyword evidence="3 11" id="KW-1134">Transmembrane beta strand</keyword>
<dbReference type="InterPro" id="IPR012910">
    <property type="entry name" value="Plug_dom"/>
</dbReference>
<evidence type="ECO:0000259" key="14">
    <source>
        <dbReference type="Pfam" id="PF07715"/>
    </source>
</evidence>
<dbReference type="HOGENOM" id="CLU_008287_15_1_6"/>
<keyword evidence="10 11" id="KW-0998">Cell outer membrane</keyword>
<comment type="subcellular location">
    <subcellularLocation>
        <location evidence="1 11">Cell outer membrane</location>
        <topology evidence="1 11">Multi-pass membrane protein</topology>
    </subcellularLocation>
</comment>
<organism evidence="15 16">
    <name type="scientific">gamma proteobacterium HTCC2207</name>
    <dbReference type="NCBI Taxonomy" id="314287"/>
    <lineage>
        <taxon>Bacteria</taxon>
        <taxon>Pseudomonadati</taxon>
        <taxon>Pseudomonadota</taxon>
        <taxon>Gammaproteobacteria</taxon>
        <taxon>Cellvibrionales</taxon>
        <taxon>Porticoccaceae</taxon>
        <taxon>SAR92 clade</taxon>
    </lineage>
</organism>
<dbReference type="SUPFAM" id="SSF56935">
    <property type="entry name" value="Porins"/>
    <property type="match status" value="1"/>
</dbReference>
<evidence type="ECO:0000256" key="10">
    <source>
        <dbReference type="ARBA" id="ARBA00023237"/>
    </source>
</evidence>
<dbReference type="PANTHER" id="PTHR32552">
    <property type="entry name" value="FERRICHROME IRON RECEPTOR-RELATED"/>
    <property type="match status" value="1"/>
</dbReference>
<dbReference type="GO" id="GO:0006826">
    <property type="term" value="P:iron ion transport"/>
    <property type="evidence" value="ECO:0007669"/>
    <property type="project" value="UniProtKB-KW"/>
</dbReference>
<gene>
    <name evidence="15" type="ORF">GB2207_00070</name>
</gene>
<comment type="caution">
    <text evidence="15">The sequence shown here is derived from an EMBL/GenBank/DDBJ whole genome shotgun (WGS) entry which is preliminary data.</text>
</comment>
<protein>
    <submittedName>
        <fullName evidence="15">TonB-dependent receptor</fullName>
    </submittedName>
</protein>
<evidence type="ECO:0000256" key="3">
    <source>
        <dbReference type="ARBA" id="ARBA00022452"/>
    </source>
</evidence>
<sequence>MRNSNFFGSDKKKIHFFGEYHMFHKTKVNRAVVAVMTATIAASTAGLVTAEGMLEEIVVTATKKSASMQDIPIAVQAMTEETLEEQNVTSFEDYVKYLPSVNAGGRGPGQNEIYIRGAAVDAINISVAESQGSAPNVALYLDEQPVTAGGRNLDVYITDMERIEVLPGPQGTLYGASSQAGTVRLITNKPVIDEFAASLSAGYSSTAGGEDSNKVEAMINIPLIEGKLAVRAAVYTDNKGGYIDNVEGTFTANPALNPAYPGNSVDFAEGHIFGNGTVVGEGGVTIPVNYTTATSSGLVEDDFNDVSYQGMRLGAKYLINDDWSALIQFTQQSLKTQGVFDYDESLGDLKVARFTEDSLEDEFTQFAWTLEGRAGALDLVYTGAYLDREVSQRLDYTGYSNIGAYIPGYQCEYLTGPYYHGLDIGQANYSWDPTLSGNTGVIECGNPANNFNAENENTRMTHEFRVSTDPEASLRFTGGVFYEDAEILHIGNFNYLGPAEAGFTPIDINLNSSLDDADANARGLVSPATQFRNDNHRNEEQIAVFGELSYDISETLTVAASARYYDLEYGFTGYGAWRYGNRPLFTDDNDPTNDVIPNVTGGRDYAQKFNVLQPISTTDTITKFTVTWTPNEDLLMYVTSSEGYRPPGFNRGAAQKGTYDGTDCVDVAANPSNGFPGYCLPYKFDSDTLENLELGWKMTMMDGDMRLNGAVYRIDWKDIQVSQFDSQNISIFTIVDNGGDAEITGIEMDMVWAASDNLTIFGAMSYNETELVRVDPGFSFVVQDEGRPLPLTPEFQGNLRARYSWDMAGGMEAYWQLGGKYSDKALNSIVDTPTEPNTMQDSYVIMDASAGVTTDAGWGVEMYVSNLTDERAQLHINRQDFLERTTTNRPRTIGMRFNYDFN</sequence>
<keyword evidence="2 11" id="KW-0813">Transport</keyword>
<evidence type="ECO:0000256" key="11">
    <source>
        <dbReference type="PROSITE-ProRule" id="PRU01360"/>
    </source>
</evidence>
<evidence type="ECO:0000256" key="12">
    <source>
        <dbReference type="RuleBase" id="RU003357"/>
    </source>
</evidence>
<keyword evidence="5 11" id="KW-0812">Transmembrane</keyword>
<keyword evidence="16" id="KW-1185">Reference proteome</keyword>
<keyword evidence="15" id="KW-0675">Receptor</keyword>
<evidence type="ECO:0000256" key="9">
    <source>
        <dbReference type="ARBA" id="ARBA00023136"/>
    </source>
</evidence>
<feature type="domain" description="TonB-dependent receptor plug" evidence="14">
    <location>
        <begin position="68"/>
        <end position="182"/>
    </location>
</feature>
<keyword evidence="4" id="KW-0410">Iron transport</keyword>
<dbReference type="eggNOG" id="COG4773">
    <property type="taxonomic scope" value="Bacteria"/>
</dbReference>
<dbReference type="STRING" id="314287.GB2207_00070"/>
<dbReference type="InterPro" id="IPR000531">
    <property type="entry name" value="Beta-barrel_TonB"/>
</dbReference>
<evidence type="ECO:0000313" key="15">
    <source>
        <dbReference type="EMBL" id="EAS46321.1"/>
    </source>
</evidence>
<accession>Q1YQC2</accession>
<keyword evidence="8 12" id="KW-0798">TonB box</keyword>
<dbReference type="EMBL" id="AAPI01000007">
    <property type="protein sequence ID" value="EAS46321.1"/>
    <property type="molecule type" value="Genomic_DNA"/>
</dbReference>